<dbReference type="Gene3D" id="3.90.1150.10">
    <property type="entry name" value="Aspartate Aminotransferase, domain 1"/>
    <property type="match status" value="1"/>
</dbReference>
<dbReference type="CDD" id="cd00610">
    <property type="entry name" value="OAT_like"/>
    <property type="match status" value="1"/>
</dbReference>
<dbReference type="PANTHER" id="PTHR11986">
    <property type="entry name" value="AMINOTRANSFERASE CLASS III"/>
    <property type="match status" value="1"/>
</dbReference>
<dbReference type="EC" id="2.6.1.13" evidence="4 9"/>
<dbReference type="FunFam" id="3.40.640.10:FF:000011">
    <property type="entry name" value="Ornithine aminotransferase"/>
    <property type="match status" value="1"/>
</dbReference>
<evidence type="ECO:0000313" key="11">
    <source>
        <dbReference type="EMBL" id="KAG8458926.1"/>
    </source>
</evidence>
<evidence type="ECO:0000256" key="1">
    <source>
        <dbReference type="ARBA" id="ARBA00001933"/>
    </source>
</evidence>
<comment type="cofactor">
    <cofactor evidence="1 9">
        <name>pyridoxal 5'-phosphate</name>
        <dbReference type="ChEBI" id="CHEBI:597326"/>
    </cofactor>
</comment>
<dbReference type="OrthoDB" id="425114at2759"/>
<sequence length="477" mass="50863">MVAAVFALLVEGWLRAPAAAPPPTAPSPSVAAAVSALLLLAVASALLVSTLWPRASASSGGYPPNAGADEASRLIALEDKHGAHNYHPLPVVLSRGQGALVWDVGGKVHFDFLSAYSAVNQGHSHPRIISALVDQAKTLTLTSRAFHNDQLGEFCGFITSFFGYDKVLPMNSGVEAGETAVKLARKWAHFKKGVPDGTAKVIMAENNFWGRSIAACSSSSDPDCYKGYGPFTPGFELIPYNDTRALRELLEREGKSVAAFYVEPIQGEAGVVVPSPGYLAECKRLCAQHNVLLIADEIQTGLCRTGKMLCCEHDGVRPDVLVLGKALSGGTMPVSAVLADDGVMGVITPGTHGSTYGGNPLACRVAIEALKVLRDERLAERAEALGRMFRGACEQLERKYAWVECVRGRGLLNAIVISKHHPVSAMTICLRLADAGVLAKPTHDYIIRFAPPLVITERQMDDALRIIFAVFANSAKA</sequence>
<dbReference type="GO" id="GO:0055129">
    <property type="term" value="P:L-proline biosynthetic process"/>
    <property type="evidence" value="ECO:0007669"/>
    <property type="project" value="UniProtKB-UniPathway"/>
</dbReference>
<proteinExistence type="inferred from homology"/>
<accession>A0A8J5X5M1</accession>
<dbReference type="AlphaFoldDB" id="A0A8J5X5M1"/>
<keyword evidence="6 9" id="KW-0808">Transferase</keyword>
<gene>
    <name evidence="11" type="ORF">KFE25_004260</name>
</gene>
<evidence type="ECO:0000256" key="9">
    <source>
        <dbReference type="RuleBase" id="RU365036"/>
    </source>
</evidence>
<protein>
    <recommendedName>
        <fullName evidence="4 9">Ornithine aminotransferase</fullName>
        <ecNumber evidence="4 9">2.6.1.13</ecNumber>
    </recommendedName>
</protein>
<evidence type="ECO:0000313" key="12">
    <source>
        <dbReference type="Proteomes" id="UP000751190"/>
    </source>
</evidence>
<evidence type="ECO:0000256" key="3">
    <source>
        <dbReference type="ARBA" id="ARBA00008954"/>
    </source>
</evidence>
<evidence type="ECO:0000256" key="6">
    <source>
        <dbReference type="ARBA" id="ARBA00022679"/>
    </source>
</evidence>
<dbReference type="InterPro" id="IPR015422">
    <property type="entry name" value="PyrdxlP-dep_Trfase_small"/>
</dbReference>
<dbReference type="InterPro" id="IPR015424">
    <property type="entry name" value="PyrdxlP-dep_Trfase"/>
</dbReference>
<dbReference type="UniPathway" id="UPA00098">
    <property type="reaction ID" value="UER00358"/>
</dbReference>
<dbReference type="GO" id="GO:0019544">
    <property type="term" value="P:L-arginine catabolic process to L-glutamate"/>
    <property type="evidence" value="ECO:0007669"/>
    <property type="project" value="TreeGrafter"/>
</dbReference>
<dbReference type="GO" id="GO:0030170">
    <property type="term" value="F:pyridoxal phosphate binding"/>
    <property type="evidence" value="ECO:0007669"/>
    <property type="project" value="InterPro"/>
</dbReference>
<dbReference type="OMA" id="RSAWDLC"/>
<dbReference type="Proteomes" id="UP000751190">
    <property type="component" value="Unassembled WGS sequence"/>
</dbReference>
<dbReference type="EMBL" id="JAGTXO010000046">
    <property type="protein sequence ID" value="KAG8458926.1"/>
    <property type="molecule type" value="Genomic_DNA"/>
</dbReference>
<organism evidence="11 12">
    <name type="scientific">Diacronema lutheri</name>
    <name type="common">Unicellular marine alga</name>
    <name type="synonym">Monochrysis lutheri</name>
    <dbReference type="NCBI Taxonomy" id="2081491"/>
    <lineage>
        <taxon>Eukaryota</taxon>
        <taxon>Haptista</taxon>
        <taxon>Haptophyta</taxon>
        <taxon>Pavlovophyceae</taxon>
        <taxon>Pavlovales</taxon>
        <taxon>Pavlovaceae</taxon>
        <taxon>Diacronema</taxon>
    </lineage>
</organism>
<evidence type="ECO:0000256" key="5">
    <source>
        <dbReference type="ARBA" id="ARBA00022576"/>
    </source>
</evidence>
<dbReference type="Gene3D" id="3.40.640.10">
    <property type="entry name" value="Type I PLP-dependent aspartate aminotransferase-like (Major domain)"/>
    <property type="match status" value="1"/>
</dbReference>
<evidence type="ECO:0000256" key="7">
    <source>
        <dbReference type="ARBA" id="ARBA00022898"/>
    </source>
</evidence>
<dbReference type="PROSITE" id="PS00600">
    <property type="entry name" value="AA_TRANSFER_CLASS_3"/>
    <property type="match status" value="1"/>
</dbReference>
<name>A0A8J5X5M1_DIALT</name>
<dbReference type="SUPFAM" id="SSF53383">
    <property type="entry name" value="PLP-dependent transferases"/>
    <property type="match status" value="1"/>
</dbReference>
<comment type="similarity">
    <text evidence="3 8">Belongs to the class-III pyridoxal-phosphate-dependent aminotransferase family.</text>
</comment>
<dbReference type="Pfam" id="PF00202">
    <property type="entry name" value="Aminotran_3"/>
    <property type="match status" value="1"/>
</dbReference>
<dbReference type="GO" id="GO:0010121">
    <property type="term" value="P:L-arginine catabolic process to proline via ornithine"/>
    <property type="evidence" value="ECO:0007669"/>
    <property type="project" value="TreeGrafter"/>
</dbReference>
<dbReference type="PIRSF" id="PIRSF000521">
    <property type="entry name" value="Transaminase_4ab_Lys_Orn"/>
    <property type="match status" value="1"/>
</dbReference>
<keyword evidence="12" id="KW-1185">Reference proteome</keyword>
<dbReference type="InterPro" id="IPR010164">
    <property type="entry name" value="Orn_aminotrans"/>
</dbReference>
<reference evidence="11" key="1">
    <citation type="submission" date="2021-05" db="EMBL/GenBank/DDBJ databases">
        <title>The genome of the haptophyte Pavlova lutheri (Diacronema luteri, Pavlovales) - a model for lipid biosynthesis in eukaryotic algae.</title>
        <authorList>
            <person name="Hulatt C.J."/>
            <person name="Posewitz M.C."/>
        </authorList>
    </citation>
    <scope>NUCLEOTIDE SEQUENCE</scope>
    <source>
        <strain evidence="11">NIVA-4/92</strain>
    </source>
</reference>
<evidence type="ECO:0000256" key="8">
    <source>
        <dbReference type="RuleBase" id="RU003560"/>
    </source>
</evidence>
<comment type="pathway">
    <text evidence="2 9">Amino-acid biosynthesis; L-proline biosynthesis; L-glutamate 5-semialdehyde from L-ornithine: step 1/1.</text>
</comment>
<dbReference type="GO" id="GO:0004587">
    <property type="term" value="F:ornithine aminotransferase activity"/>
    <property type="evidence" value="ECO:0007669"/>
    <property type="project" value="UniProtKB-EC"/>
</dbReference>
<feature type="signal peptide" evidence="10">
    <location>
        <begin position="1"/>
        <end position="20"/>
    </location>
</feature>
<keyword evidence="5 9" id="KW-0032">Aminotransferase</keyword>
<dbReference type="InterPro" id="IPR005814">
    <property type="entry name" value="Aminotrans_3"/>
</dbReference>
<dbReference type="GO" id="GO:0042802">
    <property type="term" value="F:identical protein binding"/>
    <property type="evidence" value="ECO:0007669"/>
    <property type="project" value="TreeGrafter"/>
</dbReference>
<keyword evidence="10" id="KW-0732">Signal</keyword>
<dbReference type="InterPro" id="IPR015421">
    <property type="entry name" value="PyrdxlP-dep_Trfase_major"/>
</dbReference>
<dbReference type="FunFam" id="3.90.1150.10:FF:000152">
    <property type="entry name" value="Ornithine aminotransferase"/>
    <property type="match status" value="1"/>
</dbReference>
<feature type="chain" id="PRO_5035190364" description="Ornithine aminotransferase" evidence="10">
    <location>
        <begin position="21"/>
        <end position="477"/>
    </location>
</feature>
<comment type="caution">
    <text evidence="11">The sequence shown here is derived from an EMBL/GenBank/DDBJ whole genome shotgun (WGS) entry which is preliminary data.</text>
</comment>
<dbReference type="InterPro" id="IPR050103">
    <property type="entry name" value="Class-III_PLP-dep_AT"/>
</dbReference>
<comment type="catalytic activity">
    <reaction evidence="9">
        <text>a 2-oxocarboxylate + L-ornithine = L-glutamate 5-semialdehyde + an L-alpha-amino acid</text>
        <dbReference type="Rhea" id="RHEA:13877"/>
        <dbReference type="ChEBI" id="CHEBI:35179"/>
        <dbReference type="ChEBI" id="CHEBI:46911"/>
        <dbReference type="ChEBI" id="CHEBI:58066"/>
        <dbReference type="ChEBI" id="CHEBI:59869"/>
        <dbReference type="EC" id="2.6.1.13"/>
    </reaction>
</comment>
<evidence type="ECO:0000256" key="2">
    <source>
        <dbReference type="ARBA" id="ARBA00004998"/>
    </source>
</evidence>
<dbReference type="PANTHER" id="PTHR11986:SF18">
    <property type="entry name" value="ORNITHINE AMINOTRANSFERASE, MITOCHONDRIAL"/>
    <property type="match status" value="1"/>
</dbReference>
<dbReference type="NCBIfam" id="TIGR01885">
    <property type="entry name" value="Orn_aminotrans"/>
    <property type="match status" value="1"/>
</dbReference>
<evidence type="ECO:0000256" key="4">
    <source>
        <dbReference type="ARBA" id="ARBA00012924"/>
    </source>
</evidence>
<dbReference type="InterPro" id="IPR049704">
    <property type="entry name" value="Aminotrans_3_PPA_site"/>
</dbReference>
<dbReference type="GO" id="GO:0005737">
    <property type="term" value="C:cytoplasm"/>
    <property type="evidence" value="ECO:0007669"/>
    <property type="project" value="TreeGrafter"/>
</dbReference>
<evidence type="ECO:0000256" key="10">
    <source>
        <dbReference type="SAM" id="SignalP"/>
    </source>
</evidence>
<keyword evidence="7 8" id="KW-0663">Pyridoxal phosphate</keyword>